<feature type="transmembrane region" description="Helical" evidence="12">
    <location>
        <begin position="26"/>
        <end position="45"/>
    </location>
</feature>
<dbReference type="InterPro" id="IPR005594">
    <property type="entry name" value="YadA_C"/>
</dbReference>
<feature type="domain" description="Trimeric autotransporter adhesin YadA-like head" evidence="14">
    <location>
        <begin position="101"/>
        <end position="125"/>
    </location>
</feature>
<evidence type="ECO:0000256" key="12">
    <source>
        <dbReference type="SAM" id="Phobius"/>
    </source>
</evidence>
<dbReference type="GO" id="GO:0015031">
    <property type="term" value="P:protein transport"/>
    <property type="evidence" value="ECO:0007669"/>
    <property type="project" value="UniProtKB-KW"/>
</dbReference>
<feature type="compositionally biased region" description="Polar residues" evidence="11">
    <location>
        <begin position="553"/>
        <end position="563"/>
    </location>
</feature>
<evidence type="ECO:0000256" key="3">
    <source>
        <dbReference type="ARBA" id="ARBA00005848"/>
    </source>
</evidence>
<dbReference type="Pfam" id="PF05662">
    <property type="entry name" value="YadA_stalk"/>
    <property type="match status" value="3"/>
</dbReference>
<dbReference type="Pfam" id="PF03895">
    <property type="entry name" value="YadA_anchor"/>
    <property type="match status" value="1"/>
</dbReference>
<feature type="domain" description="Trimeric autotransporter adhesin YadA-like head" evidence="14">
    <location>
        <begin position="564"/>
        <end position="589"/>
    </location>
</feature>
<evidence type="ECO:0000256" key="5">
    <source>
        <dbReference type="ARBA" id="ARBA00022452"/>
    </source>
</evidence>
<accession>A0A068Z1B7</accession>
<feature type="region of interest" description="Disordered" evidence="11">
    <location>
        <begin position="553"/>
        <end position="579"/>
    </location>
</feature>
<evidence type="ECO:0000313" key="16">
    <source>
        <dbReference type="EMBL" id="QLH62044.1"/>
    </source>
</evidence>
<feature type="compositionally biased region" description="Low complexity" evidence="11">
    <location>
        <begin position="564"/>
        <end position="579"/>
    </location>
</feature>
<feature type="domain" description="Trimeric autotransporter adhesin YadA-like stalk" evidence="15">
    <location>
        <begin position="621"/>
        <end position="657"/>
    </location>
</feature>
<feature type="domain" description="Trimeric autotransporter adhesin YadA-like head" evidence="14">
    <location>
        <begin position="591"/>
        <end position="615"/>
    </location>
</feature>
<evidence type="ECO:0000256" key="10">
    <source>
        <dbReference type="ARBA" id="ARBA00023237"/>
    </source>
</evidence>
<comment type="subcellular location">
    <subcellularLocation>
        <location evidence="2">Cell outer membrane</location>
    </subcellularLocation>
    <subcellularLocation>
        <location evidence="1">Cell surface</location>
    </subcellularLocation>
</comment>
<evidence type="ECO:0000256" key="7">
    <source>
        <dbReference type="ARBA" id="ARBA00022729"/>
    </source>
</evidence>
<evidence type="ECO:0000259" key="15">
    <source>
        <dbReference type="Pfam" id="PF05662"/>
    </source>
</evidence>
<dbReference type="GO" id="GO:0009986">
    <property type="term" value="C:cell surface"/>
    <property type="evidence" value="ECO:0007669"/>
    <property type="project" value="UniProtKB-SubCell"/>
</dbReference>
<feature type="domain" description="Trimeric autotransporter adhesin YadA-like head" evidence="14">
    <location>
        <begin position="406"/>
        <end position="432"/>
    </location>
</feature>
<feature type="domain" description="Trimeric autotransporter adhesin YadA-like stalk" evidence="15">
    <location>
        <begin position="340"/>
        <end position="384"/>
    </location>
</feature>
<feature type="domain" description="Trimeric autotransporter adhesin YadA-like C-terminal membrane anchor" evidence="13">
    <location>
        <begin position="687"/>
        <end position="747"/>
    </location>
</feature>
<dbReference type="InterPro" id="IPR008640">
    <property type="entry name" value="Adhesin_Head_dom"/>
</dbReference>
<keyword evidence="6 12" id="KW-0812">Transmembrane</keyword>
<dbReference type="GO" id="GO:0009279">
    <property type="term" value="C:cell outer membrane"/>
    <property type="evidence" value="ECO:0007669"/>
    <property type="project" value="UniProtKB-SubCell"/>
</dbReference>
<keyword evidence="10" id="KW-0998">Cell outer membrane</keyword>
<dbReference type="Gene3D" id="2.150.10.10">
    <property type="entry name" value="Serralysin-like metalloprotease, C-terminal"/>
    <property type="match status" value="3"/>
</dbReference>
<dbReference type="RefSeq" id="WP_152609028.1">
    <property type="nucleotide sequence ID" value="NZ_CP050855.1"/>
</dbReference>
<evidence type="ECO:0000256" key="8">
    <source>
        <dbReference type="ARBA" id="ARBA00022927"/>
    </source>
</evidence>
<keyword evidence="7" id="KW-0732">Signal</keyword>
<evidence type="ECO:0000256" key="2">
    <source>
        <dbReference type="ARBA" id="ARBA00004442"/>
    </source>
</evidence>
<dbReference type="Proteomes" id="UP000042738">
    <property type="component" value="Chromosome"/>
</dbReference>
<dbReference type="SUPFAM" id="SSF101967">
    <property type="entry name" value="Adhesin YadA, collagen-binding domain"/>
    <property type="match status" value="4"/>
</dbReference>
<dbReference type="GeneID" id="93735405"/>
<dbReference type="CDD" id="cd12820">
    <property type="entry name" value="LbR_YadA-like"/>
    <property type="match status" value="2"/>
</dbReference>
<dbReference type="EMBL" id="CP050855">
    <property type="protein sequence ID" value="QLH62044.1"/>
    <property type="molecule type" value="Genomic_DNA"/>
</dbReference>
<evidence type="ECO:0000256" key="4">
    <source>
        <dbReference type="ARBA" id="ARBA00022448"/>
    </source>
</evidence>
<evidence type="ECO:0000256" key="1">
    <source>
        <dbReference type="ARBA" id="ARBA00004241"/>
    </source>
</evidence>
<dbReference type="InterPro" id="IPR008635">
    <property type="entry name" value="Coiled_stalk_dom"/>
</dbReference>
<keyword evidence="5" id="KW-1134">Transmembrane beta strand</keyword>
<sequence length="747" mass="75191">MGNKYKIRKNLLLVGYKNYFLFKKEIIIKSIFSSIISFLSVPALAGTCIQIDKIDSDNVMGSGATTSVRCDPNSIAIGGGNGATAEKNGIAIGNHANTTGGYNSIALGTDTSALGDNSIAMGHNSKITHDAQQGMTFGLNSSVSGEFGIAIGQRAKATNQSYASVAIGESAVVDGSFSAALGPSAKADGPNTIALGYYSHAKGVKSLALGSYASATGNYGVAIGNTAKATGNKSISIGFGNTVSGNGSGAIGDPSTVSGSNSYSLGNNNTIEANNAFAIGNDITIPSDLNGAVVLGNASTVEAANPTSSTTLNGNNYSFAGGAPVAGDVVSVGKAGAERQLTHMAAGRLSDTSTDGVNGSQLFATNTEVNKLGTRMTNVEAAVNDMNAGNGVKYYRANSSKADASASGTDSLAMGAEATASGNNAVAMGTGAEAQAKNSVVLGSGASDNGRGAETYTGQYSGASNQSVGTVSVGNAATGETRTISNVADGRLANDAVNVRQLDGAVAESKRYTDDAIAHASAIEGGSYGRRMDKAEANITALRQGTSGIIQVKDTNGQASPTPTGNNSLAAGAGASASGNNSTALGNGAMAKSSNSVALGASSIAERDNSVSVGSKGHERQITHVAAATQGTDAVNYDQLKNSLANVGASSNAYTDRHVNQLRDEMARQNKRLSSGIASVVAMANLPQPVDPDASMISMGIGTYHSESGLALGISHRSENERWVTKASISTNTQGEWSLGIGTGYQF</sequence>
<dbReference type="Gene3D" id="2.60.40.4050">
    <property type="match status" value="1"/>
</dbReference>
<evidence type="ECO:0000256" key="9">
    <source>
        <dbReference type="ARBA" id="ARBA00023136"/>
    </source>
</evidence>
<organism evidence="16 17">
    <name type="scientific">Serratia symbiotica</name>
    <dbReference type="NCBI Taxonomy" id="138074"/>
    <lineage>
        <taxon>Bacteria</taxon>
        <taxon>Pseudomonadati</taxon>
        <taxon>Pseudomonadota</taxon>
        <taxon>Gammaproteobacteria</taxon>
        <taxon>Enterobacterales</taxon>
        <taxon>Yersiniaceae</taxon>
        <taxon>Serratia</taxon>
    </lineage>
</organism>
<evidence type="ECO:0000256" key="11">
    <source>
        <dbReference type="SAM" id="MobiDB-lite"/>
    </source>
</evidence>
<comment type="similarity">
    <text evidence="3">Belongs to the autotransporter-2 (AT-2) (TC 1.B.40) family.</text>
</comment>
<evidence type="ECO:0000259" key="14">
    <source>
        <dbReference type="Pfam" id="PF05658"/>
    </source>
</evidence>
<gene>
    <name evidence="16" type="ORF">SYMBAF_02560</name>
</gene>
<keyword evidence="9 12" id="KW-0472">Membrane</keyword>
<proteinExistence type="inferred from homology"/>
<feature type="domain" description="Trimeric autotransporter adhesin YadA-like head" evidence="14">
    <location>
        <begin position="177"/>
        <end position="199"/>
    </location>
</feature>
<feature type="domain" description="Trimeric autotransporter adhesin YadA-like head" evidence="14">
    <location>
        <begin position="201"/>
        <end position="225"/>
    </location>
</feature>
<keyword evidence="12" id="KW-1133">Transmembrane helix</keyword>
<dbReference type="Gene3D" id="6.10.250.2040">
    <property type="match status" value="1"/>
</dbReference>
<evidence type="ECO:0000313" key="17">
    <source>
        <dbReference type="Proteomes" id="UP000042738"/>
    </source>
</evidence>
<dbReference type="InterPro" id="IPR045584">
    <property type="entry name" value="Pilin-like"/>
</dbReference>
<dbReference type="AlphaFoldDB" id="A0A068Z1B7"/>
<reference evidence="16 17" key="1">
    <citation type="journal article" date="2014" name="Genome Announc.">
        <title>Whole-Genome Sequence of Serratia symbiotica Strain CWBI-2.3T, a Free-Living Symbiont of the Black Bean Aphid Aphis fabae.</title>
        <authorList>
            <person name="Foray V."/>
            <person name="Grigorescu A.S."/>
            <person name="Sabri A."/>
            <person name="Haubruge E."/>
            <person name="Lognay G."/>
            <person name="Francis F."/>
            <person name="Fauconnier M.L."/>
            <person name="Hance T."/>
            <person name="Thonart P."/>
        </authorList>
    </citation>
    <scope>NUCLEOTIDE SEQUENCE [LARGE SCALE GENOMIC DNA]</scope>
    <source>
        <strain evidence="16">CWBI-2.3</strain>
    </source>
</reference>
<dbReference type="Pfam" id="PF05658">
    <property type="entry name" value="YadA_head"/>
    <property type="match status" value="6"/>
</dbReference>
<keyword evidence="8" id="KW-0653">Protein transport</keyword>
<evidence type="ECO:0000259" key="13">
    <source>
        <dbReference type="Pfam" id="PF03895"/>
    </source>
</evidence>
<dbReference type="Gene3D" id="1.20.5.170">
    <property type="match status" value="1"/>
</dbReference>
<feature type="domain" description="Trimeric autotransporter adhesin YadA-like stalk" evidence="15">
    <location>
        <begin position="484"/>
        <end position="517"/>
    </location>
</feature>
<dbReference type="InterPro" id="IPR011049">
    <property type="entry name" value="Serralysin-like_metalloprot_C"/>
</dbReference>
<evidence type="ECO:0000256" key="6">
    <source>
        <dbReference type="ARBA" id="ARBA00022692"/>
    </source>
</evidence>
<name>A0A068Z1B7_9GAMM</name>
<protein>
    <submittedName>
        <fullName evidence="16">Hemagglutinin</fullName>
    </submittedName>
</protein>
<dbReference type="Gene3D" id="3.30.1300.30">
    <property type="entry name" value="GSPII I/J protein-like"/>
    <property type="match status" value="1"/>
</dbReference>
<dbReference type="SUPFAM" id="SSF54523">
    <property type="entry name" value="Pili subunits"/>
    <property type="match status" value="1"/>
</dbReference>
<dbReference type="STRING" id="138074.SYMBAF_100356"/>
<keyword evidence="4" id="KW-0813">Transport</keyword>